<dbReference type="PANTHER" id="PTHR37610">
    <property type="entry name" value="CCHC-TYPE DOMAIN-CONTAINING PROTEIN"/>
    <property type="match status" value="1"/>
</dbReference>
<organism evidence="2 3">
    <name type="scientific">Xanthoceras sorbifolium</name>
    <dbReference type="NCBI Taxonomy" id="99658"/>
    <lineage>
        <taxon>Eukaryota</taxon>
        <taxon>Viridiplantae</taxon>
        <taxon>Streptophyta</taxon>
        <taxon>Embryophyta</taxon>
        <taxon>Tracheophyta</taxon>
        <taxon>Spermatophyta</taxon>
        <taxon>Magnoliopsida</taxon>
        <taxon>eudicotyledons</taxon>
        <taxon>Gunneridae</taxon>
        <taxon>Pentapetalae</taxon>
        <taxon>rosids</taxon>
        <taxon>malvids</taxon>
        <taxon>Sapindales</taxon>
        <taxon>Sapindaceae</taxon>
        <taxon>Xanthoceroideae</taxon>
        <taxon>Xanthoceras</taxon>
    </lineage>
</organism>
<keyword evidence="3" id="KW-1185">Reference proteome</keyword>
<protein>
    <recommendedName>
        <fullName evidence="1">Retrotransposon Copia-like N-terminal domain-containing protein</fullName>
    </recommendedName>
</protein>
<gene>
    <name evidence="2" type="ORF">JRO89_XS06G0175900</name>
</gene>
<accession>A0ABQ8HYR8</accession>
<proteinExistence type="predicted"/>
<comment type="caution">
    <text evidence="2">The sequence shown here is derived from an EMBL/GenBank/DDBJ whole genome shotgun (WGS) entry which is preliminary data.</text>
</comment>
<evidence type="ECO:0000313" key="3">
    <source>
        <dbReference type="Proteomes" id="UP000827721"/>
    </source>
</evidence>
<evidence type="ECO:0000313" key="2">
    <source>
        <dbReference type="EMBL" id="KAH7569507.1"/>
    </source>
</evidence>
<dbReference type="PANTHER" id="PTHR37610:SF38">
    <property type="entry name" value="RETROTRANSPOSON COPIA-LIKE N-TERMINAL DOMAIN-CONTAINING PROTEIN"/>
    <property type="match status" value="1"/>
</dbReference>
<feature type="domain" description="Retrotransposon Copia-like N-terminal" evidence="1">
    <location>
        <begin position="28"/>
        <end position="62"/>
    </location>
</feature>
<evidence type="ECO:0000259" key="1">
    <source>
        <dbReference type="Pfam" id="PF14244"/>
    </source>
</evidence>
<dbReference type="InterPro" id="IPR029472">
    <property type="entry name" value="Copia-like_N"/>
</dbReference>
<dbReference type="Proteomes" id="UP000827721">
    <property type="component" value="Unassembled WGS sequence"/>
</dbReference>
<dbReference type="EMBL" id="JAFEMO010000006">
    <property type="protein sequence ID" value="KAH7569507.1"/>
    <property type="molecule type" value="Genomic_DNA"/>
</dbReference>
<sequence length="288" mass="32088">MPSSAPLYMSFVPPVSFVPELTIIHYVVKLNRANFSLWSQVVETFVVGRGKLGYLTGRIQAPSSKDVLYEKWSMDNALVKGWLIRAMEPDELDYQKRIVFTQPDVIQEQQKEIDEEQPFLNPKSAFATVRGEEQCHNIMLDRRSSSHVAMVAKNYGPHLTQNEFLRSPVLLNEVALIVAIVSIQLTITLRRRDIQIGGIALLNASLVKDVIIVTRNKVEVFELSALLGESLEPITEVPVITPVSTPAISSATTPPSIRIVSTHDSSPAPEVLVATYKYSWTASTQIFA</sequence>
<reference evidence="2 3" key="1">
    <citation type="submission" date="2021-02" db="EMBL/GenBank/DDBJ databases">
        <title>Plant Genome Project.</title>
        <authorList>
            <person name="Zhang R.-G."/>
        </authorList>
    </citation>
    <scope>NUCLEOTIDE SEQUENCE [LARGE SCALE GENOMIC DNA]</scope>
    <source>
        <tissue evidence="2">Leaves</tissue>
    </source>
</reference>
<dbReference type="Pfam" id="PF14244">
    <property type="entry name" value="Retrotran_gag_3"/>
    <property type="match status" value="1"/>
</dbReference>
<name>A0ABQ8HYR8_9ROSI</name>